<dbReference type="RefSeq" id="WP_034959804.1">
    <property type="nucleotide sequence ID" value="NZ_JMIW01000003.1"/>
</dbReference>
<reference evidence="1 2" key="1">
    <citation type="submission" date="2014-04" db="EMBL/GenBank/DDBJ databases">
        <title>A comprehensive comparison of genomes of Erythrobacter spp. strains.</title>
        <authorList>
            <person name="Zheng Q."/>
        </authorList>
    </citation>
    <scope>NUCLEOTIDE SEQUENCE [LARGE SCALE GENOMIC DNA]</scope>
    <source>
        <strain evidence="1 2">DSM 6997</strain>
    </source>
</reference>
<dbReference type="PROSITE" id="PS51257">
    <property type="entry name" value="PROKAR_LIPOPROTEIN"/>
    <property type="match status" value="1"/>
</dbReference>
<dbReference type="Proteomes" id="UP000027647">
    <property type="component" value="Unassembled WGS sequence"/>
</dbReference>
<protein>
    <submittedName>
        <fullName evidence="1">Pilus assembly protein CpaD</fullName>
    </submittedName>
</protein>
<organism evidence="1 2">
    <name type="scientific">Erythrobacter longus</name>
    <dbReference type="NCBI Taxonomy" id="1044"/>
    <lineage>
        <taxon>Bacteria</taxon>
        <taxon>Pseudomonadati</taxon>
        <taxon>Pseudomonadota</taxon>
        <taxon>Alphaproteobacteria</taxon>
        <taxon>Sphingomonadales</taxon>
        <taxon>Erythrobacteraceae</taxon>
        <taxon>Erythrobacter/Porphyrobacter group</taxon>
        <taxon>Erythrobacter</taxon>
    </lineage>
</organism>
<dbReference type="eggNOG" id="COG5461">
    <property type="taxonomic scope" value="Bacteria"/>
</dbReference>
<evidence type="ECO:0000313" key="2">
    <source>
        <dbReference type="Proteomes" id="UP000027647"/>
    </source>
</evidence>
<dbReference type="STRING" id="1044.EH31_09680"/>
<dbReference type="OrthoDB" id="9802674at2"/>
<evidence type="ECO:0000313" key="1">
    <source>
        <dbReference type="EMBL" id="KEO90350.1"/>
    </source>
</evidence>
<keyword evidence="2" id="KW-1185">Reference proteome</keyword>
<gene>
    <name evidence="1" type="ORF">EH31_09680</name>
</gene>
<proteinExistence type="predicted"/>
<accession>A0A074MC67</accession>
<dbReference type="EMBL" id="JMIW01000003">
    <property type="protein sequence ID" value="KEO90350.1"/>
    <property type="molecule type" value="Genomic_DNA"/>
</dbReference>
<name>A0A074MC67_ERYLO</name>
<sequence length="220" mass="22868">MKNAHNNKLMGAIALALGVGLAGCSSGPLTETNTSLYSVNQPVVERTNFTLDVDTDRSGLSISEQQRVNGWFETMDLRYGDRVTIEDPSSNPAVADAVNQLAGRYGLIVEGVAPTTSGLLGAGQARVVITRSSATVPGCPNWEGRYDGNYRNETSKNYGCAVNSNLAAMVANPEDLLEGQSGTGETVIATGTKAIETFREAAPTGAGGLQQANQAQGGGN</sequence>
<dbReference type="InterPro" id="IPR019027">
    <property type="entry name" value="Pilus_biogenesis_CpaD-related"/>
</dbReference>
<dbReference type="AlphaFoldDB" id="A0A074MC67"/>
<dbReference type="Pfam" id="PF09476">
    <property type="entry name" value="Pilus_CpaD"/>
    <property type="match status" value="1"/>
</dbReference>
<comment type="caution">
    <text evidence="1">The sequence shown here is derived from an EMBL/GenBank/DDBJ whole genome shotgun (WGS) entry which is preliminary data.</text>
</comment>